<dbReference type="EMBL" id="JBDFQZ010000010">
    <property type="protein sequence ID" value="KAK9683877.1"/>
    <property type="molecule type" value="Genomic_DNA"/>
</dbReference>
<dbReference type="AlphaFoldDB" id="A0AAW1I5L2"/>
<dbReference type="GO" id="GO:0005886">
    <property type="term" value="C:plasma membrane"/>
    <property type="evidence" value="ECO:0007669"/>
    <property type="project" value="TreeGrafter"/>
</dbReference>
<name>A0AAW1I5L2_SAPOF</name>
<dbReference type="InterPro" id="IPR004864">
    <property type="entry name" value="LEA_2"/>
</dbReference>
<evidence type="ECO:0000256" key="1">
    <source>
        <dbReference type="ARBA" id="ARBA00004167"/>
    </source>
</evidence>
<protein>
    <recommendedName>
        <fullName evidence="7">Late embryogenesis abundant protein LEA-2 subgroup domain-containing protein</fullName>
    </recommendedName>
</protein>
<evidence type="ECO:0000313" key="9">
    <source>
        <dbReference type="Proteomes" id="UP001443914"/>
    </source>
</evidence>
<evidence type="ECO:0000259" key="7">
    <source>
        <dbReference type="Pfam" id="PF03168"/>
    </source>
</evidence>
<dbReference type="PANTHER" id="PTHR31234">
    <property type="entry name" value="LATE EMBRYOGENESIS ABUNDANT (LEA) HYDROXYPROLINE-RICH GLYCOPROTEIN FAMILY"/>
    <property type="match status" value="1"/>
</dbReference>
<comment type="caution">
    <text evidence="8">The sequence shown here is derived from an EMBL/GenBank/DDBJ whole genome shotgun (WGS) entry which is preliminary data.</text>
</comment>
<organism evidence="8 9">
    <name type="scientific">Saponaria officinalis</name>
    <name type="common">Common soapwort</name>
    <name type="synonym">Lychnis saponaria</name>
    <dbReference type="NCBI Taxonomy" id="3572"/>
    <lineage>
        <taxon>Eukaryota</taxon>
        <taxon>Viridiplantae</taxon>
        <taxon>Streptophyta</taxon>
        <taxon>Embryophyta</taxon>
        <taxon>Tracheophyta</taxon>
        <taxon>Spermatophyta</taxon>
        <taxon>Magnoliopsida</taxon>
        <taxon>eudicotyledons</taxon>
        <taxon>Gunneridae</taxon>
        <taxon>Pentapetalae</taxon>
        <taxon>Caryophyllales</taxon>
        <taxon>Caryophyllaceae</taxon>
        <taxon>Caryophylleae</taxon>
        <taxon>Saponaria</taxon>
    </lineage>
</organism>
<feature type="domain" description="Late embryogenesis abundant protein LEA-2 subgroup" evidence="7">
    <location>
        <begin position="124"/>
        <end position="229"/>
    </location>
</feature>
<evidence type="ECO:0000256" key="5">
    <source>
        <dbReference type="SAM" id="MobiDB-lite"/>
    </source>
</evidence>
<accession>A0AAW1I5L2</accession>
<evidence type="ECO:0000256" key="3">
    <source>
        <dbReference type="ARBA" id="ARBA00022989"/>
    </source>
</evidence>
<dbReference type="GO" id="GO:0098542">
    <property type="term" value="P:defense response to other organism"/>
    <property type="evidence" value="ECO:0007669"/>
    <property type="project" value="InterPro"/>
</dbReference>
<dbReference type="Proteomes" id="UP001443914">
    <property type="component" value="Unassembled WGS sequence"/>
</dbReference>
<evidence type="ECO:0000313" key="8">
    <source>
        <dbReference type="EMBL" id="KAK9683877.1"/>
    </source>
</evidence>
<gene>
    <name evidence="8" type="ORF">RND81_10G171400</name>
</gene>
<dbReference type="InterPro" id="IPR044839">
    <property type="entry name" value="NDR1-like"/>
</dbReference>
<evidence type="ECO:0000256" key="2">
    <source>
        <dbReference type="ARBA" id="ARBA00022692"/>
    </source>
</evidence>
<dbReference type="PANTHER" id="PTHR31234:SF2">
    <property type="entry name" value="OS05G0199100 PROTEIN"/>
    <property type="match status" value="1"/>
</dbReference>
<reference evidence="8" key="1">
    <citation type="submission" date="2024-03" db="EMBL/GenBank/DDBJ databases">
        <title>WGS assembly of Saponaria officinalis var. Norfolk2.</title>
        <authorList>
            <person name="Jenkins J."/>
            <person name="Shu S."/>
            <person name="Grimwood J."/>
            <person name="Barry K."/>
            <person name="Goodstein D."/>
            <person name="Schmutz J."/>
            <person name="Leebens-Mack J."/>
            <person name="Osbourn A."/>
        </authorList>
    </citation>
    <scope>NUCLEOTIDE SEQUENCE [LARGE SCALE GENOMIC DNA]</scope>
    <source>
        <strain evidence="8">JIC</strain>
    </source>
</reference>
<feature type="region of interest" description="Disordered" evidence="5">
    <location>
        <begin position="1"/>
        <end position="45"/>
    </location>
</feature>
<keyword evidence="2 6" id="KW-0812">Transmembrane</keyword>
<keyword evidence="4 6" id="KW-0472">Membrane</keyword>
<evidence type="ECO:0000256" key="4">
    <source>
        <dbReference type="ARBA" id="ARBA00023136"/>
    </source>
</evidence>
<sequence length="268" mass="29153">MTDRVYPSAKPNPPPAAVNGGGGAPTKTTQLYDPNRPRPVYRQQQNRRTRSCSCRKCCCLTFLYTLITLLILILLAAIGACIFYVLYHPKHPTFAVTSVRTGRFNLTQPDPSGFAHLTSRFDFTITAKNPNNKKITFVYNPMVISVTTAGVDSGNATLTGFTHAAGNTTVLRATVASDAAKDLDSDSVSELRSELGKKKGFPVTVVVNTMVEVQMGKIKTKKVGVRVTCQGIKGFPPKNATSKVGTLGTTSSNKCKVDLRIKIWKFTF</sequence>
<keyword evidence="9" id="KW-1185">Reference proteome</keyword>
<feature type="transmembrane region" description="Helical" evidence="6">
    <location>
        <begin position="57"/>
        <end position="87"/>
    </location>
</feature>
<evidence type="ECO:0000256" key="6">
    <source>
        <dbReference type="SAM" id="Phobius"/>
    </source>
</evidence>
<proteinExistence type="predicted"/>
<keyword evidence="3 6" id="KW-1133">Transmembrane helix</keyword>
<comment type="subcellular location">
    <subcellularLocation>
        <location evidence="1">Membrane</location>
        <topology evidence="1">Single-pass membrane protein</topology>
    </subcellularLocation>
</comment>
<dbReference type="Pfam" id="PF03168">
    <property type="entry name" value="LEA_2"/>
    <property type="match status" value="1"/>
</dbReference>